<evidence type="ECO:0008006" key="4">
    <source>
        <dbReference type="Google" id="ProtNLM"/>
    </source>
</evidence>
<dbReference type="HOGENOM" id="CLU_096814_0_0_11"/>
<keyword evidence="1" id="KW-1133">Transmembrane helix</keyword>
<evidence type="ECO:0000313" key="2">
    <source>
        <dbReference type="EMBL" id="AJF68061.1"/>
    </source>
</evidence>
<dbReference type="AlphaFoldDB" id="A0A0B5I645"/>
<dbReference type="Proteomes" id="UP000031774">
    <property type="component" value="Chromosome"/>
</dbReference>
<evidence type="ECO:0000313" key="3">
    <source>
        <dbReference type="Proteomes" id="UP000031774"/>
    </source>
</evidence>
<organism evidence="2 3">
    <name type="scientific">Streptomyces vietnamensis</name>
    <dbReference type="NCBI Taxonomy" id="362257"/>
    <lineage>
        <taxon>Bacteria</taxon>
        <taxon>Bacillati</taxon>
        <taxon>Actinomycetota</taxon>
        <taxon>Actinomycetes</taxon>
        <taxon>Kitasatosporales</taxon>
        <taxon>Streptomycetaceae</taxon>
        <taxon>Streptomyces</taxon>
    </lineage>
</organism>
<sequence length="244" mass="26332">MNEDLRNVVLGVLATGVSGSLGWLTRTYVWQRRLRRKQAFFGLPSGAECLLVVNRLSGSERGVHATDVSALLELSALIKDCGARPRVVQHDTARQGLGEIAEFCIGGPYSNRRMAAHLPNLLPGLTMNVEQEPREDRGMLTVAGETYRPQWGVDEYVVLARLTRGEGSRPVFLLCGQAAVTNQAAARYLARHHKALTGKYGPNGSFVLLLRVVNSQAYGPDVVELVADVTSAARTAPTAAPAAT</sequence>
<keyword evidence="1" id="KW-0472">Membrane</keyword>
<evidence type="ECO:0000256" key="1">
    <source>
        <dbReference type="SAM" id="Phobius"/>
    </source>
</evidence>
<accession>A0A0B5I645</accession>
<dbReference type="EMBL" id="CP010407">
    <property type="protein sequence ID" value="AJF68061.1"/>
    <property type="molecule type" value="Genomic_DNA"/>
</dbReference>
<proteinExistence type="predicted"/>
<dbReference type="KEGG" id="svt:SVTN_30575"/>
<feature type="transmembrane region" description="Helical" evidence="1">
    <location>
        <begin position="6"/>
        <end position="29"/>
    </location>
</feature>
<reference evidence="2 3" key="1">
    <citation type="submission" date="2014-12" db="EMBL/GenBank/DDBJ databases">
        <title>Complete genome sequence of Streptomyces vietnamensis strain GIMV4.0001, a genetic manipulable producer of the benzoisochromanequinone antibiotic granaticin.</title>
        <authorList>
            <person name="Deng M.R."/>
            <person name="Guo J."/>
            <person name="Ma L.Y."/>
            <person name="Feng G.D."/>
            <person name="Mo C.Y."/>
            <person name="Zhu H.H."/>
        </authorList>
    </citation>
    <scope>NUCLEOTIDE SEQUENCE [LARGE SCALE GENOMIC DNA]</scope>
    <source>
        <strain evidence="3">GIMV4.0001</strain>
    </source>
</reference>
<gene>
    <name evidence="2" type="ORF">SVTN_30575</name>
</gene>
<dbReference type="RefSeq" id="WP_041131990.1">
    <property type="nucleotide sequence ID" value="NZ_CP010407.1"/>
</dbReference>
<protein>
    <recommendedName>
        <fullName evidence="4">Secreted protein</fullName>
    </recommendedName>
</protein>
<keyword evidence="3" id="KW-1185">Reference proteome</keyword>
<keyword evidence="1" id="KW-0812">Transmembrane</keyword>
<dbReference type="STRING" id="362257.SVTN_30575"/>
<name>A0A0B5I645_9ACTN</name>